<dbReference type="InterPro" id="IPR039155">
    <property type="entry name" value="MLEC"/>
</dbReference>
<gene>
    <name evidence="14" type="ORF">GSPATT00013619001</name>
</gene>
<dbReference type="PANTHER" id="PTHR13460:SF0">
    <property type="entry name" value="MALECTIN"/>
    <property type="match status" value="1"/>
</dbReference>
<feature type="transmembrane region" description="Helical" evidence="11">
    <location>
        <begin position="283"/>
        <end position="303"/>
    </location>
</feature>
<dbReference type="AlphaFoldDB" id="A0D555"/>
<proteinExistence type="inferred from homology"/>
<evidence type="ECO:0000256" key="4">
    <source>
        <dbReference type="ARBA" id="ARBA00022729"/>
    </source>
</evidence>
<keyword evidence="3 11" id="KW-0812">Transmembrane</keyword>
<evidence type="ECO:0000256" key="11">
    <source>
        <dbReference type="SAM" id="Phobius"/>
    </source>
</evidence>
<sequence>MIQLFIIIALAFSKPLNPKKVIYAINCGAPSNYKSPSGIQYEKDIQTDPETVVADYSLNSEVASQQIKYTREPEIYLTERHAYKSFSYQIPLQKEGTYTLILKFAEMYFDTKGKRVFHIKFGQQRVVEKLDVVAKVGKFASNDEYIEFEYVAGQVFHNNVLCVDAVQEGKLQVNLEKTKFDNPYIHGIVLYAGGIIETDYEEYQYMKENWEKVINEEKIKEELERQKKSEAKVKRKERVKIRNDHLNELENEFEVDDQSQNTSAPVTQRGGLRNFITSPFGTAILFSSFSIGVFILKNLIIAISNAKIKGTEKEVIETKSKQEKQVKEKSEKSEQSEKKNKTKDIKEKSKAKQQ</sequence>
<feature type="domain" description="Malectin" evidence="13">
    <location>
        <begin position="21"/>
        <end position="188"/>
    </location>
</feature>
<evidence type="ECO:0000256" key="2">
    <source>
        <dbReference type="ARBA" id="ARBA00009141"/>
    </source>
</evidence>
<keyword evidence="4 12" id="KW-0732">Signal</keyword>
<evidence type="ECO:0000256" key="12">
    <source>
        <dbReference type="SAM" id="SignalP"/>
    </source>
</evidence>
<dbReference type="HOGENOM" id="CLU_864620_0_0_1"/>
<evidence type="ECO:0000313" key="15">
    <source>
        <dbReference type="Proteomes" id="UP000000600"/>
    </source>
</evidence>
<dbReference type="RefSeq" id="XP_001445569.1">
    <property type="nucleotide sequence ID" value="XM_001445532.1"/>
</dbReference>
<dbReference type="InterPro" id="IPR021720">
    <property type="entry name" value="Malectin_dom"/>
</dbReference>
<dbReference type="EMBL" id="CT868296">
    <property type="protein sequence ID" value="CAK78172.1"/>
    <property type="molecule type" value="Genomic_DNA"/>
</dbReference>
<evidence type="ECO:0000256" key="8">
    <source>
        <dbReference type="ARBA" id="ARBA00023180"/>
    </source>
</evidence>
<keyword evidence="9" id="KW-0119">Carbohydrate metabolism</keyword>
<evidence type="ECO:0000256" key="6">
    <source>
        <dbReference type="ARBA" id="ARBA00022989"/>
    </source>
</evidence>
<protein>
    <recommendedName>
        <fullName evidence="13">Malectin domain-containing protein</fullName>
    </recommendedName>
</protein>
<dbReference type="InParanoid" id="A0D555"/>
<evidence type="ECO:0000256" key="9">
    <source>
        <dbReference type="ARBA" id="ARBA00023277"/>
    </source>
</evidence>
<evidence type="ECO:0000259" key="13">
    <source>
        <dbReference type="Pfam" id="PF11721"/>
    </source>
</evidence>
<dbReference type="GO" id="GO:0016020">
    <property type="term" value="C:membrane"/>
    <property type="evidence" value="ECO:0000318"/>
    <property type="project" value="GO_Central"/>
</dbReference>
<evidence type="ECO:0000256" key="1">
    <source>
        <dbReference type="ARBA" id="ARBA00004115"/>
    </source>
</evidence>
<dbReference type="eggNOG" id="KOG3593">
    <property type="taxonomic scope" value="Eukaryota"/>
</dbReference>
<feature type="region of interest" description="Disordered" evidence="10">
    <location>
        <begin position="251"/>
        <end position="271"/>
    </location>
</feature>
<dbReference type="OMA" id="NDEATDM"/>
<dbReference type="Proteomes" id="UP000000600">
    <property type="component" value="Unassembled WGS sequence"/>
</dbReference>
<dbReference type="STRING" id="5888.A0D555"/>
<organism evidence="14 15">
    <name type="scientific">Paramecium tetraurelia</name>
    <dbReference type="NCBI Taxonomy" id="5888"/>
    <lineage>
        <taxon>Eukaryota</taxon>
        <taxon>Sar</taxon>
        <taxon>Alveolata</taxon>
        <taxon>Ciliophora</taxon>
        <taxon>Intramacronucleata</taxon>
        <taxon>Oligohymenophorea</taxon>
        <taxon>Peniculida</taxon>
        <taxon>Parameciidae</taxon>
        <taxon>Paramecium</taxon>
    </lineage>
</organism>
<name>A0D555_PARTE</name>
<reference evidence="14 15" key="1">
    <citation type="journal article" date="2006" name="Nature">
        <title>Global trends of whole-genome duplications revealed by the ciliate Paramecium tetraurelia.</title>
        <authorList>
            <consortium name="Genoscope"/>
            <person name="Aury J.-M."/>
            <person name="Jaillon O."/>
            <person name="Duret L."/>
            <person name="Noel B."/>
            <person name="Jubin C."/>
            <person name="Porcel B.M."/>
            <person name="Segurens B."/>
            <person name="Daubin V."/>
            <person name="Anthouard V."/>
            <person name="Aiach N."/>
            <person name="Arnaiz O."/>
            <person name="Billaut A."/>
            <person name="Beisson J."/>
            <person name="Blanc I."/>
            <person name="Bouhouche K."/>
            <person name="Camara F."/>
            <person name="Duharcourt S."/>
            <person name="Guigo R."/>
            <person name="Gogendeau D."/>
            <person name="Katinka M."/>
            <person name="Keller A.-M."/>
            <person name="Kissmehl R."/>
            <person name="Klotz C."/>
            <person name="Koll F."/>
            <person name="Le Moue A."/>
            <person name="Lepere C."/>
            <person name="Malinsky S."/>
            <person name="Nowacki M."/>
            <person name="Nowak J.K."/>
            <person name="Plattner H."/>
            <person name="Poulain J."/>
            <person name="Ruiz F."/>
            <person name="Serrano V."/>
            <person name="Zagulski M."/>
            <person name="Dessen P."/>
            <person name="Betermier M."/>
            <person name="Weissenbach J."/>
            <person name="Scarpelli C."/>
            <person name="Schachter V."/>
            <person name="Sperling L."/>
            <person name="Meyer E."/>
            <person name="Cohen J."/>
            <person name="Wincker P."/>
        </authorList>
    </citation>
    <scope>NUCLEOTIDE SEQUENCE [LARGE SCALE GENOMIC DNA]</scope>
    <source>
        <strain evidence="14 15">Stock d4-2</strain>
    </source>
</reference>
<dbReference type="Pfam" id="PF11721">
    <property type="entry name" value="Malectin"/>
    <property type="match status" value="1"/>
</dbReference>
<evidence type="ECO:0000313" key="14">
    <source>
        <dbReference type="EMBL" id="CAK78172.1"/>
    </source>
</evidence>
<keyword evidence="15" id="KW-1185">Reference proteome</keyword>
<keyword evidence="7 11" id="KW-0472">Membrane</keyword>
<dbReference type="GO" id="GO:0005789">
    <property type="term" value="C:endoplasmic reticulum membrane"/>
    <property type="evidence" value="ECO:0007669"/>
    <property type="project" value="UniProtKB-SubCell"/>
</dbReference>
<keyword evidence="5" id="KW-0256">Endoplasmic reticulum</keyword>
<dbReference type="Gene3D" id="2.60.120.430">
    <property type="entry name" value="Galactose-binding lectin"/>
    <property type="match status" value="1"/>
</dbReference>
<feature type="signal peptide" evidence="12">
    <location>
        <begin position="1"/>
        <end position="18"/>
    </location>
</feature>
<dbReference type="GeneID" id="5031354"/>
<keyword evidence="8" id="KW-0325">Glycoprotein</keyword>
<comment type="subcellular location">
    <subcellularLocation>
        <location evidence="1">Endoplasmic reticulum membrane</location>
        <topology evidence="1">Single-pass type I membrane protein</topology>
    </subcellularLocation>
</comment>
<keyword evidence="6 11" id="KW-1133">Transmembrane helix</keyword>
<feature type="region of interest" description="Disordered" evidence="10">
    <location>
        <begin position="312"/>
        <end position="354"/>
    </location>
</feature>
<evidence type="ECO:0000256" key="10">
    <source>
        <dbReference type="SAM" id="MobiDB-lite"/>
    </source>
</evidence>
<evidence type="ECO:0000256" key="5">
    <source>
        <dbReference type="ARBA" id="ARBA00022824"/>
    </source>
</evidence>
<dbReference type="GO" id="GO:0030246">
    <property type="term" value="F:carbohydrate binding"/>
    <property type="evidence" value="ECO:0007669"/>
    <property type="project" value="InterPro"/>
</dbReference>
<feature type="chain" id="PRO_5002623789" description="Malectin domain-containing protein" evidence="12">
    <location>
        <begin position="19"/>
        <end position="354"/>
    </location>
</feature>
<dbReference type="KEGG" id="ptm:GSPATT00013619001"/>
<comment type="similarity">
    <text evidence="2">Belongs to the malectin family.</text>
</comment>
<dbReference type="OrthoDB" id="303132at2759"/>
<evidence type="ECO:0000256" key="3">
    <source>
        <dbReference type="ARBA" id="ARBA00022692"/>
    </source>
</evidence>
<dbReference type="PANTHER" id="PTHR13460">
    <property type="match status" value="1"/>
</dbReference>
<evidence type="ECO:0000256" key="7">
    <source>
        <dbReference type="ARBA" id="ARBA00023136"/>
    </source>
</evidence>
<accession>A0D555</accession>